<feature type="DNA-binding region" description="OmpR/PhoB-type" evidence="2">
    <location>
        <begin position="1"/>
        <end position="105"/>
    </location>
</feature>
<dbReference type="PROSITE" id="PS51755">
    <property type="entry name" value="OMPR_PHOB"/>
    <property type="match status" value="1"/>
</dbReference>
<dbReference type="GO" id="GO:0003677">
    <property type="term" value="F:DNA binding"/>
    <property type="evidence" value="ECO:0007669"/>
    <property type="project" value="UniProtKB-UniRule"/>
</dbReference>
<dbReference type="SMART" id="SM00862">
    <property type="entry name" value="Trans_reg_C"/>
    <property type="match status" value="1"/>
</dbReference>
<dbReference type="SUPFAM" id="SSF46894">
    <property type="entry name" value="C-terminal effector domain of the bipartite response regulators"/>
    <property type="match status" value="1"/>
</dbReference>
<reference evidence="5 6" key="1">
    <citation type="submission" date="2018-12" db="EMBL/GenBank/DDBJ databases">
        <title>The Batch Genome Submission of Enterobacter spp. strains.</title>
        <authorList>
            <person name="Wei L."/>
            <person name="Wu W."/>
            <person name="Lin J."/>
            <person name="Zhang X."/>
            <person name="Feng Y."/>
            <person name="Zong Z."/>
        </authorList>
    </citation>
    <scope>NUCLEOTIDE SEQUENCE [LARGE SCALE GENOMIC DNA]</scope>
    <source>
        <strain evidence="5 6">SCEM020047</strain>
    </source>
</reference>
<feature type="domain" description="OmpR/PhoB-type" evidence="4">
    <location>
        <begin position="1"/>
        <end position="105"/>
    </location>
</feature>
<keyword evidence="3" id="KW-0812">Transmembrane</keyword>
<dbReference type="InterPro" id="IPR016032">
    <property type="entry name" value="Sig_transdc_resp-reg_C-effctor"/>
</dbReference>
<evidence type="ECO:0000256" key="1">
    <source>
        <dbReference type="ARBA" id="ARBA00023125"/>
    </source>
</evidence>
<dbReference type="Proteomes" id="UP000282263">
    <property type="component" value="Unassembled WGS sequence"/>
</dbReference>
<dbReference type="InterPro" id="IPR001867">
    <property type="entry name" value="OmpR/PhoB-type_DNA-bd"/>
</dbReference>
<evidence type="ECO:0000313" key="6">
    <source>
        <dbReference type="Proteomes" id="UP000282263"/>
    </source>
</evidence>
<organism evidence="5 6">
    <name type="scientific">Enterobacter mori</name>
    <dbReference type="NCBI Taxonomy" id="539813"/>
    <lineage>
        <taxon>Bacteria</taxon>
        <taxon>Pseudomonadati</taxon>
        <taxon>Pseudomonadota</taxon>
        <taxon>Gammaproteobacteria</taxon>
        <taxon>Enterobacterales</taxon>
        <taxon>Enterobacteriaceae</taxon>
        <taxon>Enterobacter</taxon>
    </lineage>
</organism>
<keyword evidence="3" id="KW-0472">Membrane</keyword>
<dbReference type="RefSeq" id="WP_126815923.1">
    <property type="nucleotide sequence ID" value="NZ_JAJHUL010000007.1"/>
</dbReference>
<accession>A0A9Q7NTU8</accession>
<proteinExistence type="predicted"/>
<gene>
    <name evidence="5" type="ORF">EKN29_07520</name>
</gene>
<evidence type="ECO:0000256" key="3">
    <source>
        <dbReference type="SAM" id="Phobius"/>
    </source>
</evidence>
<protein>
    <submittedName>
        <fullName evidence="5">Transcriptional regulator</fullName>
    </submittedName>
</protein>
<dbReference type="EMBL" id="RXPP01000006">
    <property type="protein sequence ID" value="RTQ25399.1"/>
    <property type="molecule type" value="Genomic_DNA"/>
</dbReference>
<evidence type="ECO:0000259" key="4">
    <source>
        <dbReference type="PROSITE" id="PS51755"/>
    </source>
</evidence>
<keyword evidence="3" id="KW-1133">Transmembrane helix</keyword>
<feature type="transmembrane region" description="Helical" evidence="3">
    <location>
        <begin position="138"/>
        <end position="157"/>
    </location>
</feature>
<dbReference type="AlphaFoldDB" id="A0A9Q7NTU8"/>
<comment type="caution">
    <text evidence="5">The sequence shown here is derived from an EMBL/GenBank/DDBJ whole genome shotgun (WGS) entry which is preliminary data.</text>
</comment>
<dbReference type="Gene3D" id="1.10.10.10">
    <property type="entry name" value="Winged helix-like DNA-binding domain superfamily/Winged helix DNA-binding domain"/>
    <property type="match status" value="1"/>
</dbReference>
<keyword evidence="1 2" id="KW-0238">DNA-binding</keyword>
<sequence>MKYLIASKVIYDTESGEFTLPGAERLEAQKLTNTANRILSLLIASPGTVLERQYLLEHVWESAGHTGSSSSLNQYISILRKTLTSLTDIEESIIVVPKVGFYFSADIDVQLLDEPCAPAPGDDNVAAKKKIPSLPLKYSIPAFLILALIAANLWVWSQPKANERYSRVNEIGKLEKCTLTTYEHLSADERQRLHEVLLSAQPQLAEKCANHLALLTVNVQPSVFYGSSGRIFYSFCPLDSENETLAYCENHYAFNWKMK</sequence>
<evidence type="ECO:0000313" key="5">
    <source>
        <dbReference type="EMBL" id="RTQ25399.1"/>
    </source>
</evidence>
<dbReference type="InterPro" id="IPR036388">
    <property type="entry name" value="WH-like_DNA-bd_sf"/>
</dbReference>
<evidence type="ECO:0000256" key="2">
    <source>
        <dbReference type="PROSITE-ProRule" id="PRU01091"/>
    </source>
</evidence>
<dbReference type="Pfam" id="PF00486">
    <property type="entry name" value="Trans_reg_C"/>
    <property type="match status" value="1"/>
</dbReference>
<name>A0A9Q7NTU8_9ENTR</name>
<dbReference type="CDD" id="cd00383">
    <property type="entry name" value="trans_reg_C"/>
    <property type="match status" value="1"/>
</dbReference>
<dbReference type="GO" id="GO:0000160">
    <property type="term" value="P:phosphorelay signal transduction system"/>
    <property type="evidence" value="ECO:0007669"/>
    <property type="project" value="InterPro"/>
</dbReference>
<dbReference type="GO" id="GO:0006355">
    <property type="term" value="P:regulation of DNA-templated transcription"/>
    <property type="evidence" value="ECO:0007669"/>
    <property type="project" value="InterPro"/>
</dbReference>